<dbReference type="AlphaFoldDB" id="A0A2S8SUT7"/>
<proteinExistence type="predicted"/>
<protein>
    <submittedName>
        <fullName evidence="1">Outer membrane protein W</fullName>
    </submittedName>
</protein>
<reference evidence="1 2" key="1">
    <citation type="journal article" date="2018" name="Syst. Appl. Microbiol.">
        <title>Abditibacterium utsteinense sp. nov., the first cultivated member of candidate phylum FBP, isolated from ice-free Antarctic soil samples.</title>
        <authorList>
            <person name="Tahon G."/>
            <person name="Tytgat B."/>
            <person name="Lebbe L."/>
            <person name="Carlier A."/>
            <person name="Willems A."/>
        </authorList>
    </citation>
    <scope>NUCLEOTIDE SEQUENCE [LARGE SCALE GENOMIC DNA]</scope>
    <source>
        <strain evidence="1 2">LMG 29911</strain>
    </source>
</reference>
<dbReference type="SUPFAM" id="SSF56925">
    <property type="entry name" value="OMPA-like"/>
    <property type="match status" value="1"/>
</dbReference>
<gene>
    <name evidence="1" type="ORF">B1R32_10461</name>
</gene>
<name>A0A2S8SUT7_9BACT</name>
<keyword evidence="2" id="KW-1185">Reference proteome</keyword>
<organism evidence="1 2">
    <name type="scientific">Abditibacterium utsteinense</name>
    <dbReference type="NCBI Taxonomy" id="1960156"/>
    <lineage>
        <taxon>Bacteria</taxon>
        <taxon>Pseudomonadati</taxon>
        <taxon>Abditibacteriota</taxon>
        <taxon>Abditibacteriia</taxon>
        <taxon>Abditibacteriales</taxon>
        <taxon>Abditibacteriaceae</taxon>
        <taxon>Abditibacterium</taxon>
    </lineage>
</organism>
<sequence length="205" mass="21620">MKENFSKLPEFFRFRTPRVILFLMSKISQSLGLAALICTLIALAPSAAHAQSTGIVPVRVKIGALLPAQSAARDNAGSLVPAAEVDVRIPRILGADFVSLGIQTRSNNGGRLRVVPVTISRTFQPSNPLGRVTGSPYFGVGAGAYFLNGKNSGGESDSKIAPGAFGQAGYQFPNKFFVEAKYQIVAGKVAGLRPNGLVLSLGRSF</sequence>
<dbReference type="InParanoid" id="A0A2S8SUT7"/>
<comment type="caution">
    <text evidence="1">The sequence shown here is derived from an EMBL/GenBank/DDBJ whole genome shotgun (WGS) entry which is preliminary data.</text>
</comment>
<dbReference type="EMBL" id="NIGF01000004">
    <property type="protein sequence ID" value="PQV64568.1"/>
    <property type="molecule type" value="Genomic_DNA"/>
</dbReference>
<dbReference type="InterPro" id="IPR011250">
    <property type="entry name" value="OMP/PagP_B-barrel"/>
</dbReference>
<evidence type="ECO:0000313" key="2">
    <source>
        <dbReference type="Proteomes" id="UP000237684"/>
    </source>
</evidence>
<dbReference type="Proteomes" id="UP000237684">
    <property type="component" value="Unassembled WGS sequence"/>
</dbReference>
<evidence type="ECO:0000313" key="1">
    <source>
        <dbReference type="EMBL" id="PQV64568.1"/>
    </source>
</evidence>
<accession>A0A2S8SUT7</accession>